<comment type="pathway">
    <text evidence="2">Aminoacyl-tRNA biosynthesis; selenocysteinyl-tRNA(Sec) biosynthesis; L-seryl-tRNA(Sec) from L-serine and tRNA(Sec): step 1/1.</text>
</comment>
<evidence type="ECO:0000256" key="9">
    <source>
        <dbReference type="ARBA" id="ARBA00022917"/>
    </source>
</evidence>
<evidence type="ECO:0000256" key="13">
    <source>
        <dbReference type="ARBA" id="ARBA00039158"/>
    </source>
</evidence>
<dbReference type="NCBIfam" id="TIGR00414">
    <property type="entry name" value="serS"/>
    <property type="match status" value="1"/>
</dbReference>
<comment type="catalytic activity">
    <reaction evidence="15">
        <text>tRNA(Ser) + L-serine + ATP = L-seryl-tRNA(Ser) + AMP + diphosphate + H(+)</text>
        <dbReference type="Rhea" id="RHEA:12292"/>
        <dbReference type="Rhea" id="RHEA-COMP:9669"/>
        <dbReference type="Rhea" id="RHEA-COMP:9703"/>
        <dbReference type="ChEBI" id="CHEBI:15378"/>
        <dbReference type="ChEBI" id="CHEBI:30616"/>
        <dbReference type="ChEBI" id="CHEBI:33019"/>
        <dbReference type="ChEBI" id="CHEBI:33384"/>
        <dbReference type="ChEBI" id="CHEBI:78442"/>
        <dbReference type="ChEBI" id="CHEBI:78533"/>
        <dbReference type="ChEBI" id="CHEBI:456215"/>
        <dbReference type="EC" id="6.1.1.11"/>
    </reaction>
</comment>
<name>A0A9E7SQJ1_9CAUD</name>
<dbReference type="InterPro" id="IPR002314">
    <property type="entry name" value="aa-tRNA-synt_IIb"/>
</dbReference>
<evidence type="ECO:0000259" key="17">
    <source>
        <dbReference type="PROSITE" id="PS50862"/>
    </source>
</evidence>
<dbReference type="PROSITE" id="PS50862">
    <property type="entry name" value="AA_TRNA_LIGASE_II"/>
    <property type="match status" value="1"/>
</dbReference>
<dbReference type="SUPFAM" id="SSF55681">
    <property type="entry name" value="Class II aaRS and biotin synthetases"/>
    <property type="match status" value="1"/>
</dbReference>
<evidence type="ECO:0000256" key="16">
    <source>
        <dbReference type="SAM" id="Coils"/>
    </source>
</evidence>
<gene>
    <name evidence="18" type="ORF">GURKE_02020</name>
</gene>
<evidence type="ECO:0000256" key="7">
    <source>
        <dbReference type="ARBA" id="ARBA00022741"/>
    </source>
</evidence>
<dbReference type="GO" id="GO:0004828">
    <property type="term" value="F:serine-tRNA ligase activity"/>
    <property type="evidence" value="ECO:0007669"/>
    <property type="project" value="UniProtKB-EC"/>
</dbReference>
<dbReference type="PIRSF" id="PIRSF001529">
    <property type="entry name" value="Ser-tRNA-synth_IIa"/>
    <property type="match status" value="1"/>
</dbReference>
<dbReference type="SUPFAM" id="SSF46589">
    <property type="entry name" value="tRNA-binding arm"/>
    <property type="match status" value="1"/>
</dbReference>
<accession>A0A9E7SQJ1</accession>
<comment type="subcellular location">
    <subcellularLocation>
        <location evidence="1">Cytoplasm</location>
    </subcellularLocation>
</comment>
<dbReference type="Pfam" id="PF02403">
    <property type="entry name" value="Seryl_tRNA_N"/>
    <property type="match status" value="1"/>
</dbReference>
<evidence type="ECO:0000256" key="1">
    <source>
        <dbReference type="ARBA" id="ARBA00004496"/>
    </source>
</evidence>
<dbReference type="InterPro" id="IPR015866">
    <property type="entry name" value="Ser-tRNA-synth_1_N"/>
</dbReference>
<evidence type="ECO:0000256" key="2">
    <source>
        <dbReference type="ARBA" id="ARBA00005045"/>
    </source>
</evidence>
<keyword evidence="5" id="KW-0963">Cytoplasm</keyword>
<evidence type="ECO:0000256" key="10">
    <source>
        <dbReference type="ARBA" id="ARBA00023146"/>
    </source>
</evidence>
<organism evidence="18 19">
    <name type="scientific">Brevundimonas phage vB_BpoS-Gurke</name>
    <dbReference type="NCBI Taxonomy" id="2948599"/>
    <lineage>
        <taxon>Viruses</taxon>
        <taxon>Duplodnaviria</taxon>
        <taxon>Heunggongvirae</taxon>
        <taxon>Uroviricota</taxon>
        <taxon>Caudoviricetes</taxon>
        <taxon>Jeanschmidtviridae</taxon>
        <taxon>Kikimoravirus</taxon>
        <taxon>Kikimoravirus gurke</taxon>
    </lineage>
</organism>
<keyword evidence="6" id="KW-0436">Ligase</keyword>
<dbReference type="PRINTS" id="PR00981">
    <property type="entry name" value="TRNASYNTHSER"/>
</dbReference>
<dbReference type="PANTHER" id="PTHR43697:SF1">
    <property type="entry name" value="SERINE--TRNA LIGASE"/>
    <property type="match status" value="1"/>
</dbReference>
<evidence type="ECO:0000256" key="14">
    <source>
        <dbReference type="ARBA" id="ARBA00047929"/>
    </source>
</evidence>
<dbReference type="InterPro" id="IPR033729">
    <property type="entry name" value="SerRS_core"/>
</dbReference>
<dbReference type="Gene3D" id="3.30.930.10">
    <property type="entry name" value="Bira Bifunctional Protein, Domain 2"/>
    <property type="match status" value="1"/>
</dbReference>
<evidence type="ECO:0000256" key="15">
    <source>
        <dbReference type="ARBA" id="ARBA00048823"/>
    </source>
</evidence>
<protein>
    <recommendedName>
        <fullName evidence="13">Serine--tRNA ligase</fullName>
        <ecNumber evidence="4">6.1.1.11</ecNumber>
    </recommendedName>
    <alternativeName>
        <fullName evidence="11">Seryl-tRNA synthetase</fullName>
    </alternativeName>
    <alternativeName>
        <fullName evidence="12">Seryl-tRNA(Ser/Sec) synthetase</fullName>
    </alternativeName>
</protein>
<dbReference type="InterPro" id="IPR002317">
    <property type="entry name" value="Ser-tRNA-ligase_type_1"/>
</dbReference>
<keyword evidence="7" id="KW-0547">Nucleotide-binding</keyword>
<sequence length="433" mass="48047">MLDIKAMEADPESFKAGLRRRGYEPLANVDQAVASHFEWREAMNEAQTLREQRNRLTDEIAAATGETTMAMAQEKHDALQDLRKEAGALKKPLEKAERRAQERGKARDHFLEMMPNLPAASVPDGDETNNRVLREWGERRAFAEPKSHVELLGEHFDAEGAVALTGASRYSLLTGPAAQLERALGQFMLTLHTQRHGYTEVAPPYIVSSKTMKGTGQLPRFADDLFRVDTDSWLIPTAEVPLTNLAADHIHDLSLAPPMRFTALTPCFRAEAGSAGRDTTGLIRRHQFMKVELVAIVPPEDSEIEFQIMVGHAEAVLRLLNLPYRVVELAAGDLGFSAAKTYDLEVWMPSQQRYVEISSISNCGDFQARRMKARYRDYKNEVAYLHTLNGSGVAVGRALAALLENHQTDEGGITVPAVLAPFLQPVALPETPE</sequence>
<dbReference type="Gene3D" id="1.10.287.40">
    <property type="entry name" value="Serine-tRNA synthetase, tRNA binding domain"/>
    <property type="match status" value="1"/>
</dbReference>
<keyword evidence="8" id="KW-0067">ATP-binding</keyword>
<dbReference type="PANTHER" id="PTHR43697">
    <property type="entry name" value="SERYL-TRNA SYNTHETASE"/>
    <property type="match status" value="1"/>
</dbReference>
<comment type="similarity">
    <text evidence="3">Belongs to the class-II aminoacyl-tRNA synthetase family. Type-1 seryl-tRNA synthetase subfamily.</text>
</comment>
<evidence type="ECO:0000256" key="4">
    <source>
        <dbReference type="ARBA" id="ARBA00012840"/>
    </source>
</evidence>
<keyword evidence="16" id="KW-0175">Coiled coil</keyword>
<keyword evidence="10" id="KW-0030">Aminoacyl-tRNA synthetase</keyword>
<dbReference type="CDD" id="cd00770">
    <property type="entry name" value="SerRS_core"/>
    <property type="match status" value="1"/>
</dbReference>
<dbReference type="InterPro" id="IPR006195">
    <property type="entry name" value="aa-tRNA-synth_II"/>
</dbReference>
<dbReference type="InterPro" id="IPR042103">
    <property type="entry name" value="SerRS_1_N_sf"/>
</dbReference>
<feature type="coiled-coil region" evidence="16">
    <location>
        <begin position="39"/>
        <end position="99"/>
    </location>
</feature>
<comment type="catalytic activity">
    <reaction evidence="14">
        <text>tRNA(Sec) + L-serine + ATP = L-seryl-tRNA(Sec) + AMP + diphosphate + H(+)</text>
        <dbReference type="Rhea" id="RHEA:42580"/>
        <dbReference type="Rhea" id="RHEA-COMP:9742"/>
        <dbReference type="Rhea" id="RHEA-COMP:10128"/>
        <dbReference type="ChEBI" id="CHEBI:15378"/>
        <dbReference type="ChEBI" id="CHEBI:30616"/>
        <dbReference type="ChEBI" id="CHEBI:33019"/>
        <dbReference type="ChEBI" id="CHEBI:33384"/>
        <dbReference type="ChEBI" id="CHEBI:78442"/>
        <dbReference type="ChEBI" id="CHEBI:78533"/>
        <dbReference type="ChEBI" id="CHEBI:456215"/>
        <dbReference type="EC" id="6.1.1.11"/>
    </reaction>
</comment>
<dbReference type="InterPro" id="IPR045864">
    <property type="entry name" value="aa-tRNA-synth_II/BPL/LPL"/>
</dbReference>
<dbReference type="EC" id="6.1.1.11" evidence="4"/>
<dbReference type="GO" id="GO:0005524">
    <property type="term" value="F:ATP binding"/>
    <property type="evidence" value="ECO:0007669"/>
    <property type="project" value="UniProtKB-KW"/>
</dbReference>
<dbReference type="InterPro" id="IPR010978">
    <property type="entry name" value="tRNA-bd_arm"/>
</dbReference>
<dbReference type="Pfam" id="PF00587">
    <property type="entry name" value="tRNA-synt_2b"/>
    <property type="match status" value="1"/>
</dbReference>
<dbReference type="Proteomes" id="UP001055634">
    <property type="component" value="Segment"/>
</dbReference>
<evidence type="ECO:0000256" key="12">
    <source>
        <dbReference type="ARBA" id="ARBA00033352"/>
    </source>
</evidence>
<evidence type="ECO:0000256" key="8">
    <source>
        <dbReference type="ARBA" id="ARBA00022840"/>
    </source>
</evidence>
<evidence type="ECO:0000313" key="19">
    <source>
        <dbReference type="Proteomes" id="UP001055634"/>
    </source>
</evidence>
<proteinExistence type="inferred from homology"/>
<evidence type="ECO:0000256" key="5">
    <source>
        <dbReference type="ARBA" id="ARBA00022490"/>
    </source>
</evidence>
<dbReference type="EMBL" id="ON529850">
    <property type="protein sequence ID" value="UTC28233.1"/>
    <property type="molecule type" value="Genomic_DNA"/>
</dbReference>
<keyword evidence="19" id="KW-1185">Reference proteome</keyword>
<evidence type="ECO:0000313" key="18">
    <source>
        <dbReference type="EMBL" id="UTC28233.1"/>
    </source>
</evidence>
<feature type="domain" description="Aminoacyl-transfer RNA synthetases class-II family profile" evidence="17">
    <location>
        <begin position="180"/>
        <end position="416"/>
    </location>
</feature>
<evidence type="ECO:0000256" key="6">
    <source>
        <dbReference type="ARBA" id="ARBA00022598"/>
    </source>
</evidence>
<evidence type="ECO:0000256" key="3">
    <source>
        <dbReference type="ARBA" id="ARBA00010728"/>
    </source>
</evidence>
<evidence type="ECO:0000256" key="11">
    <source>
        <dbReference type="ARBA" id="ARBA00031113"/>
    </source>
</evidence>
<keyword evidence="9" id="KW-0648">Protein biosynthesis</keyword>
<reference evidence="18" key="1">
    <citation type="submission" date="2022-04" db="EMBL/GenBank/DDBJ databases">
        <authorList>
            <person name="Friedrich I."/>
            <person name="Schneider D."/>
            <person name="Poehlein A."/>
            <person name="Hertel R."/>
            <person name="Daniel R."/>
        </authorList>
    </citation>
    <scope>NUCLEOTIDE SEQUENCE</scope>
</reference>